<sequence length="94" mass="9874">MRHIHHEHGVDFVGDGAEAGEIQLAWVRRPAGDDHFGPVCARCLGDGIHVDQVVLFGHLVGGGVVELAGKVDPHPVGQVTAMSQRQPQDGVAGV</sequence>
<proteinExistence type="predicted"/>
<name>A0A655IKY0_MYCTX</name>
<evidence type="ECO:0000313" key="1">
    <source>
        <dbReference type="EMBL" id="COW00210.1"/>
    </source>
</evidence>
<gene>
    <name evidence="1" type="ORF">ERS007741_01170</name>
</gene>
<organism evidence="1 2">
    <name type="scientific">Mycobacterium tuberculosis</name>
    <dbReference type="NCBI Taxonomy" id="1773"/>
    <lineage>
        <taxon>Bacteria</taxon>
        <taxon>Bacillati</taxon>
        <taxon>Actinomycetota</taxon>
        <taxon>Actinomycetes</taxon>
        <taxon>Mycobacteriales</taxon>
        <taxon>Mycobacteriaceae</taxon>
        <taxon>Mycobacterium</taxon>
        <taxon>Mycobacterium tuberculosis complex</taxon>
    </lineage>
</organism>
<dbReference type="EMBL" id="CHKL01000093">
    <property type="protein sequence ID" value="COW00210.1"/>
    <property type="molecule type" value="Genomic_DNA"/>
</dbReference>
<protein>
    <submittedName>
        <fullName evidence="1">Uncharacterized protein</fullName>
    </submittedName>
</protein>
<accession>A0A655IKY0</accession>
<dbReference type="AlphaFoldDB" id="A0A655IKY0"/>
<reference evidence="1 2" key="1">
    <citation type="submission" date="2015-03" db="EMBL/GenBank/DDBJ databases">
        <authorList>
            <consortium name="Pathogen Informatics"/>
        </authorList>
    </citation>
    <scope>NUCLEOTIDE SEQUENCE [LARGE SCALE GENOMIC DNA]</scope>
    <source>
        <strain evidence="1 2">P00601463</strain>
    </source>
</reference>
<dbReference type="Proteomes" id="UP000048600">
    <property type="component" value="Unassembled WGS sequence"/>
</dbReference>
<evidence type="ECO:0000313" key="2">
    <source>
        <dbReference type="Proteomes" id="UP000048600"/>
    </source>
</evidence>